<evidence type="ECO:0000313" key="2">
    <source>
        <dbReference type="Proteomes" id="UP000051957"/>
    </source>
</evidence>
<accession>A0A0R1YTX5</accession>
<reference evidence="1 2" key="1">
    <citation type="journal article" date="2015" name="Genome Announc.">
        <title>Expanding the biotechnology potential of lactobacilli through comparative genomics of 213 strains and associated genera.</title>
        <authorList>
            <person name="Sun Z."/>
            <person name="Harris H.M."/>
            <person name="McCann A."/>
            <person name="Guo C."/>
            <person name="Argimon S."/>
            <person name="Zhang W."/>
            <person name="Yang X."/>
            <person name="Jeffery I.B."/>
            <person name="Cooney J.C."/>
            <person name="Kagawa T.F."/>
            <person name="Liu W."/>
            <person name="Song Y."/>
            <person name="Salvetti E."/>
            <person name="Wrobel A."/>
            <person name="Rasinkangas P."/>
            <person name="Parkhill J."/>
            <person name="Rea M.C."/>
            <person name="O'Sullivan O."/>
            <person name="Ritari J."/>
            <person name="Douillard F.P."/>
            <person name="Paul Ross R."/>
            <person name="Yang R."/>
            <person name="Briner A.E."/>
            <person name="Felis G.E."/>
            <person name="de Vos W.M."/>
            <person name="Barrangou R."/>
            <person name="Klaenhammer T.R."/>
            <person name="Caufield P.W."/>
            <person name="Cui Y."/>
            <person name="Zhang H."/>
            <person name="O'Toole P.W."/>
        </authorList>
    </citation>
    <scope>NUCLEOTIDE SEQUENCE [LARGE SCALE GENOMIC DNA]</scope>
    <source>
        <strain evidence="1 2">DSM 5707</strain>
    </source>
</reference>
<organism evidence="1 2">
    <name type="scientific">Lentilactobacillus parabuchneri DSM 5707 = NBRC 107865</name>
    <dbReference type="NCBI Taxonomy" id="1423784"/>
    <lineage>
        <taxon>Bacteria</taxon>
        <taxon>Bacillati</taxon>
        <taxon>Bacillota</taxon>
        <taxon>Bacilli</taxon>
        <taxon>Lactobacillales</taxon>
        <taxon>Lactobacillaceae</taxon>
        <taxon>Lentilactobacillus</taxon>
    </lineage>
</organism>
<dbReference type="Proteomes" id="UP000051957">
    <property type="component" value="Unassembled WGS sequence"/>
</dbReference>
<name>A0A0R1YTX5_9LACO</name>
<sequence length="62" mass="7007">MEKFGHTVPSKRQATKHQTLVAVSVAHAKQKPTVRMTDLKTTFEVDGIVDVGTFPRMKRIEK</sequence>
<dbReference type="EMBL" id="AZGK01000013">
    <property type="protein sequence ID" value="KRM45773.1"/>
    <property type="molecule type" value="Genomic_DNA"/>
</dbReference>
<dbReference type="AlphaFoldDB" id="A0A0R1YTX5"/>
<dbReference type="PATRIC" id="fig|1423784.4.peg.688"/>
<dbReference type="GeneID" id="69802480"/>
<protein>
    <submittedName>
        <fullName evidence="1">Uncharacterized protein</fullName>
    </submittedName>
</protein>
<proteinExistence type="predicted"/>
<dbReference type="RefSeq" id="WP_057910751.1">
    <property type="nucleotide sequence ID" value="NZ_AZGK01000013.1"/>
</dbReference>
<evidence type="ECO:0000313" key="1">
    <source>
        <dbReference type="EMBL" id="KRM45773.1"/>
    </source>
</evidence>
<comment type="caution">
    <text evidence="1">The sequence shown here is derived from an EMBL/GenBank/DDBJ whole genome shotgun (WGS) entry which is preliminary data.</text>
</comment>
<gene>
    <name evidence="1" type="ORF">FC51_GL000683</name>
</gene>